<accession>A0A0R1ZAL0</accession>
<dbReference type="SUPFAM" id="SSF142433">
    <property type="entry name" value="CinA-like"/>
    <property type="match status" value="1"/>
</dbReference>
<dbReference type="STRING" id="1423820.FC64_GL000884"/>
<sequence length="153" mass="17426">MGSDMHQTDQSRLIQTVMEKLTAQNQTIAFATDFLTNFATDLIDREASFAGLFVAPTDDAKNAMFDIPYQILNANGSHSEETTIWMARQAKAVLRTNYAIATTRNSEQYTIWIAIVDQKGHERSCSIPFYRTQNVEDKVFNKAFELVQQSFEK</sequence>
<dbReference type="RefSeq" id="WP_057906756.1">
    <property type="nucleotide sequence ID" value="NZ_AYYZ01000029.1"/>
</dbReference>
<gene>
    <name evidence="2" type="ORF">FC64_GL000884</name>
</gene>
<dbReference type="PATRIC" id="fig|1423820.4.peg.906"/>
<evidence type="ECO:0000313" key="3">
    <source>
        <dbReference type="Proteomes" id="UP000051291"/>
    </source>
</evidence>
<dbReference type="InterPro" id="IPR008136">
    <property type="entry name" value="CinA_C"/>
</dbReference>
<keyword evidence="3" id="KW-1185">Reference proteome</keyword>
<dbReference type="Pfam" id="PF02464">
    <property type="entry name" value="CinA"/>
    <property type="match status" value="1"/>
</dbReference>
<feature type="domain" description="CinA C-terminal" evidence="1">
    <location>
        <begin position="12"/>
        <end position="149"/>
    </location>
</feature>
<dbReference type="AlphaFoldDB" id="A0A0R1ZAL0"/>
<reference evidence="2 3" key="1">
    <citation type="journal article" date="2015" name="Genome Announc.">
        <title>Expanding the biotechnology potential of lactobacilli through comparative genomics of 213 strains and associated genera.</title>
        <authorList>
            <person name="Sun Z."/>
            <person name="Harris H.M."/>
            <person name="McCann A."/>
            <person name="Guo C."/>
            <person name="Argimon S."/>
            <person name="Zhang W."/>
            <person name="Yang X."/>
            <person name="Jeffery I.B."/>
            <person name="Cooney J.C."/>
            <person name="Kagawa T.F."/>
            <person name="Liu W."/>
            <person name="Song Y."/>
            <person name="Salvetti E."/>
            <person name="Wrobel A."/>
            <person name="Rasinkangas P."/>
            <person name="Parkhill J."/>
            <person name="Rea M.C."/>
            <person name="O'Sullivan O."/>
            <person name="Ritari J."/>
            <person name="Douillard F.P."/>
            <person name="Paul Ross R."/>
            <person name="Yang R."/>
            <person name="Briner A.E."/>
            <person name="Felis G.E."/>
            <person name="de Vos W.M."/>
            <person name="Barrangou R."/>
            <person name="Klaenhammer T.R."/>
            <person name="Caufield P.W."/>
            <person name="Cui Y."/>
            <person name="Zhang H."/>
            <person name="O'Toole P.W."/>
        </authorList>
    </citation>
    <scope>NUCLEOTIDE SEQUENCE [LARGE SCALE GENOMIC DNA]</scope>
    <source>
        <strain evidence="2 3">DSM 20653</strain>
    </source>
</reference>
<dbReference type="Proteomes" id="UP000051291">
    <property type="component" value="Unassembled WGS sequence"/>
</dbReference>
<organism evidence="2 3">
    <name type="scientific">Ligilactobacillus araffinosus DSM 20653</name>
    <dbReference type="NCBI Taxonomy" id="1423820"/>
    <lineage>
        <taxon>Bacteria</taxon>
        <taxon>Bacillati</taxon>
        <taxon>Bacillota</taxon>
        <taxon>Bacilli</taxon>
        <taxon>Lactobacillales</taxon>
        <taxon>Lactobacillaceae</taxon>
        <taxon>Ligilactobacillus</taxon>
    </lineage>
</organism>
<dbReference type="InterPro" id="IPR036653">
    <property type="entry name" value="CinA-like_C"/>
</dbReference>
<evidence type="ECO:0000313" key="2">
    <source>
        <dbReference type="EMBL" id="KRM51697.1"/>
    </source>
</evidence>
<proteinExistence type="predicted"/>
<protein>
    <recommendedName>
        <fullName evidence="1">CinA C-terminal domain-containing protein</fullName>
    </recommendedName>
</protein>
<dbReference type="Gene3D" id="3.90.950.20">
    <property type="entry name" value="CinA-like"/>
    <property type="match status" value="1"/>
</dbReference>
<evidence type="ECO:0000259" key="1">
    <source>
        <dbReference type="Pfam" id="PF02464"/>
    </source>
</evidence>
<dbReference type="EMBL" id="AYYZ01000029">
    <property type="protein sequence ID" value="KRM51697.1"/>
    <property type="molecule type" value="Genomic_DNA"/>
</dbReference>
<name>A0A0R1ZAL0_9LACO</name>
<comment type="caution">
    <text evidence="2">The sequence shown here is derived from an EMBL/GenBank/DDBJ whole genome shotgun (WGS) entry which is preliminary data.</text>
</comment>